<dbReference type="EMBL" id="JABEYC010000393">
    <property type="protein sequence ID" value="KAF4978129.1"/>
    <property type="molecule type" value="Genomic_DNA"/>
</dbReference>
<dbReference type="AlphaFoldDB" id="A0A8H4XKU5"/>
<reference evidence="2" key="1">
    <citation type="journal article" date="2020" name="BMC Genomics">
        <title>Correction to: Identification and distribution of gene clusters required for synthesis of sphingolipid metabolism inhibitors in diverse species of the filamentous fungus Fusarium.</title>
        <authorList>
            <person name="Kim H.S."/>
            <person name="Lohmar J.M."/>
            <person name="Busman M."/>
            <person name="Brown D.W."/>
            <person name="Naumann T.A."/>
            <person name="Divon H.H."/>
            <person name="Lysoe E."/>
            <person name="Uhlig S."/>
            <person name="Proctor R.H."/>
        </authorList>
    </citation>
    <scope>NUCLEOTIDE SEQUENCE</scope>
    <source>
        <strain evidence="2">NRRL 22465</strain>
    </source>
</reference>
<gene>
    <name evidence="2" type="ORF">FZEAL_5427</name>
</gene>
<dbReference type="OrthoDB" id="9971601at2759"/>
<feature type="compositionally biased region" description="Basic and acidic residues" evidence="1">
    <location>
        <begin position="330"/>
        <end position="341"/>
    </location>
</feature>
<name>A0A8H4XKU5_9HYPO</name>
<evidence type="ECO:0000313" key="3">
    <source>
        <dbReference type="Proteomes" id="UP000635477"/>
    </source>
</evidence>
<evidence type="ECO:0000256" key="1">
    <source>
        <dbReference type="SAM" id="MobiDB-lite"/>
    </source>
</evidence>
<protein>
    <submittedName>
        <fullName evidence="2">Uncharacterized protein</fullName>
    </submittedName>
</protein>
<organism evidence="2 3">
    <name type="scientific">Fusarium zealandicum</name>
    <dbReference type="NCBI Taxonomy" id="1053134"/>
    <lineage>
        <taxon>Eukaryota</taxon>
        <taxon>Fungi</taxon>
        <taxon>Dikarya</taxon>
        <taxon>Ascomycota</taxon>
        <taxon>Pezizomycotina</taxon>
        <taxon>Sordariomycetes</taxon>
        <taxon>Hypocreomycetidae</taxon>
        <taxon>Hypocreales</taxon>
        <taxon>Nectriaceae</taxon>
        <taxon>Fusarium</taxon>
        <taxon>Fusarium staphyleae species complex</taxon>
    </lineage>
</organism>
<evidence type="ECO:0000313" key="2">
    <source>
        <dbReference type="EMBL" id="KAF4978129.1"/>
    </source>
</evidence>
<comment type="caution">
    <text evidence="2">The sequence shown here is derived from an EMBL/GenBank/DDBJ whole genome shotgun (WGS) entry which is preliminary data.</text>
</comment>
<accession>A0A8H4XKU5</accession>
<sequence>MDKARQETLHAHFSSPEKQLRPVLTSLNGDNSWLMSFPRSRAEQAVVRKAFYHVVFEPWLEGPTSIIGTWFFNVSLISSATIPNAEAVEAVARQIEAAAVAHLPSPDQERLDQGEEGAYTGAIDAIILGLHFPDHLHGPTLRSFDPRIPVIATPEAAGYVRPWNHFKTIKLMNNLDASAKSWQTPEIHPGEPFPPWLTAIRIPGHNDVNFCLAFVWSHVVDNGDQVHETILYSPHGTRLDHGPFEAFINAEPKTEMLTLLHGLQESHTRGTQTNTGAKGGLELYRKVGGIKYWILTHHSDMTFGGLYFYLFPPQNTERTTDWMLEDEQKTDPSAAELEKPNVVDSGTEEVHTPQSLSGPVLALFHDEHRDNMDLQREIVRGTKHYESDVLIADGATGAIFIIATSNS</sequence>
<dbReference type="PANTHER" id="PTHR36142:SF2">
    <property type="entry name" value="METALLO-HYDROLASE_OXIDOREDUCTASE SUPERFAMILY PROTEIN"/>
    <property type="match status" value="1"/>
</dbReference>
<dbReference type="PANTHER" id="PTHR36142">
    <property type="entry name" value="METALLO-HYDROLASE/OXIDOREDUCTASE SUPERFAMILY PROTEIN"/>
    <property type="match status" value="1"/>
</dbReference>
<keyword evidence="3" id="KW-1185">Reference proteome</keyword>
<reference evidence="2" key="2">
    <citation type="submission" date="2020-05" db="EMBL/GenBank/DDBJ databases">
        <authorList>
            <person name="Kim H.-S."/>
            <person name="Proctor R.H."/>
            <person name="Brown D.W."/>
        </authorList>
    </citation>
    <scope>NUCLEOTIDE SEQUENCE</scope>
    <source>
        <strain evidence="2">NRRL 22465</strain>
    </source>
</reference>
<proteinExistence type="predicted"/>
<dbReference type="Proteomes" id="UP000635477">
    <property type="component" value="Unassembled WGS sequence"/>
</dbReference>
<feature type="region of interest" description="Disordered" evidence="1">
    <location>
        <begin position="330"/>
        <end position="354"/>
    </location>
</feature>